<feature type="domain" description="Kazal-like" evidence="6">
    <location>
        <begin position="47"/>
        <end position="111"/>
    </location>
</feature>
<dbReference type="Gene3D" id="3.30.60.30">
    <property type="match status" value="2"/>
</dbReference>
<feature type="chain" id="PRO_5038540086" description="Kazal-like domain-containing protein" evidence="5">
    <location>
        <begin position="19"/>
        <end position="230"/>
    </location>
</feature>
<keyword evidence="1" id="KW-0646">Protease inhibitor</keyword>
<evidence type="ECO:0000256" key="3">
    <source>
        <dbReference type="ARBA" id="ARBA00023157"/>
    </source>
</evidence>
<evidence type="ECO:0000256" key="5">
    <source>
        <dbReference type="SAM" id="SignalP"/>
    </source>
</evidence>
<organism evidence="7 8">
    <name type="scientific">Dreissena polymorpha</name>
    <name type="common">Zebra mussel</name>
    <name type="synonym">Mytilus polymorpha</name>
    <dbReference type="NCBI Taxonomy" id="45954"/>
    <lineage>
        <taxon>Eukaryota</taxon>
        <taxon>Metazoa</taxon>
        <taxon>Spiralia</taxon>
        <taxon>Lophotrochozoa</taxon>
        <taxon>Mollusca</taxon>
        <taxon>Bivalvia</taxon>
        <taxon>Autobranchia</taxon>
        <taxon>Heteroconchia</taxon>
        <taxon>Euheterodonta</taxon>
        <taxon>Imparidentia</taxon>
        <taxon>Neoheterodontei</taxon>
        <taxon>Myida</taxon>
        <taxon>Dreissenoidea</taxon>
        <taxon>Dreissenidae</taxon>
        <taxon>Dreissena</taxon>
    </lineage>
</organism>
<dbReference type="Proteomes" id="UP000828390">
    <property type="component" value="Unassembled WGS sequence"/>
</dbReference>
<keyword evidence="3" id="KW-1015">Disulfide bond</keyword>
<dbReference type="SMART" id="SM00280">
    <property type="entry name" value="KAZAL"/>
    <property type="match status" value="2"/>
</dbReference>
<dbReference type="InterPro" id="IPR036058">
    <property type="entry name" value="Kazal_dom_sf"/>
</dbReference>
<gene>
    <name evidence="7" type="ORF">DPMN_145263</name>
</gene>
<feature type="signal peptide" evidence="5">
    <location>
        <begin position="1"/>
        <end position="18"/>
    </location>
</feature>
<dbReference type="EMBL" id="JAIWYP010000007">
    <property type="protein sequence ID" value="KAH3791773.1"/>
    <property type="molecule type" value="Genomic_DNA"/>
</dbReference>
<feature type="region of interest" description="Disordered" evidence="4">
    <location>
        <begin position="132"/>
        <end position="162"/>
    </location>
</feature>
<dbReference type="InterPro" id="IPR050653">
    <property type="entry name" value="Prot_Inhib_GrowthFact_Antg"/>
</dbReference>
<name>A0A9D4F6C7_DREPO</name>
<evidence type="ECO:0000256" key="1">
    <source>
        <dbReference type="ARBA" id="ARBA00022690"/>
    </source>
</evidence>
<keyword evidence="2" id="KW-0722">Serine protease inhibitor</keyword>
<dbReference type="Pfam" id="PF07648">
    <property type="entry name" value="Kazal_2"/>
    <property type="match status" value="2"/>
</dbReference>
<keyword evidence="5" id="KW-0732">Signal</keyword>
<evidence type="ECO:0000256" key="2">
    <source>
        <dbReference type="ARBA" id="ARBA00022900"/>
    </source>
</evidence>
<reference evidence="7" key="2">
    <citation type="submission" date="2020-11" db="EMBL/GenBank/DDBJ databases">
        <authorList>
            <person name="McCartney M.A."/>
            <person name="Auch B."/>
            <person name="Kono T."/>
            <person name="Mallez S."/>
            <person name="Becker A."/>
            <person name="Gohl D.M."/>
            <person name="Silverstein K.A.T."/>
            <person name="Koren S."/>
            <person name="Bechman K.B."/>
            <person name="Herman A."/>
            <person name="Abrahante J.E."/>
            <person name="Garbe J."/>
        </authorList>
    </citation>
    <scope>NUCLEOTIDE SEQUENCE</scope>
    <source>
        <strain evidence="7">Duluth1</strain>
        <tissue evidence="7">Whole animal</tissue>
    </source>
</reference>
<evidence type="ECO:0000313" key="7">
    <source>
        <dbReference type="EMBL" id="KAH3791773.1"/>
    </source>
</evidence>
<dbReference type="GO" id="GO:0005576">
    <property type="term" value="C:extracellular region"/>
    <property type="evidence" value="ECO:0007669"/>
    <property type="project" value="TreeGrafter"/>
</dbReference>
<protein>
    <recommendedName>
        <fullName evidence="6">Kazal-like domain-containing protein</fullName>
    </recommendedName>
</protein>
<evidence type="ECO:0000259" key="6">
    <source>
        <dbReference type="PROSITE" id="PS51465"/>
    </source>
</evidence>
<dbReference type="GO" id="GO:0004867">
    <property type="term" value="F:serine-type endopeptidase inhibitor activity"/>
    <property type="evidence" value="ECO:0007669"/>
    <property type="project" value="UniProtKB-KW"/>
</dbReference>
<dbReference type="PANTHER" id="PTHR10913">
    <property type="entry name" value="FOLLISTATIN-RELATED"/>
    <property type="match status" value="1"/>
</dbReference>
<comment type="caution">
    <text evidence="7">The sequence shown here is derived from an EMBL/GenBank/DDBJ whole genome shotgun (WGS) entry which is preliminary data.</text>
</comment>
<dbReference type="OrthoDB" id="6125779at2759"/>
<keyword evidence="8" id="KW-1185">Reference proteome</keyword>
<evidence type="ECO:0000313" key="8">
    <source>
        <dbReference type="Proteomes" id="UP000828390"/>
    </source>
</evidence>
<evidence type="ECO:0000256" key="4">
    <source>
        <dbReference type="SAM" id="MobiDB-lite"/>
    </source>
</evidence>
<dbReference type="CDD" id="cd00104">
    <property type="entry name" value="KAZAL_FS"/>
    <property type="match status" value="2"/>
</dbReference>
<reference evidence="7" key="1">
    <citation type="journal article" date="2019" name="bioRxiv">
        <title>The Genome of the Zebra Mussel, Dreissena polymorpha: A Resource for Invasive Species Research.</title>
        <authorList>
            <person name="McCartney M.A."/>
            <person name="Auch B."/>
            <person name="Kono T."/>
            <person name="Mallez S."/>
            <person name="Zhang Y."/>
            <person name="Obille A."/>
            <person name="Becker A."/>
            <person name="Abrahante J.E."/>
            <person name="Garbe J."/>
            <person name="Badalamenti J.P."/>
            <person name="Herman A."/>
            <person name="Mangelson H."/>
            <person name="Liachko I."/>
            <person name="Sullivan S."/>
            <person name="Sone E.D."/>
            <person name="Koren S."/>
            <person name="Silverstein K.A.T."/>
            <person name="Beckman K.B."/>
            <person name="Gohl D.M."/>
        </authorList>
    </citation>
    <scope>NUCLEOTIDE SEQUENCE</scope>
    <source>
        <strain evidence="7">Duluth1</strain>
        <tissue evidence="7">Whole animal</tissue>
    </source>
</reference>
<dbReference type="PROSITE" id="PS51465">
    <property type="entry name" value="KAZAL_2"/>
    <property type="match status" value="2"/>
</dbReference>
<dbReference type="AlphaFoldDB" id="A0A9D4F6C7"/>
<sequence length="230" mass="23707">MILLGLFVILQISVGVRGNQHPNHGHPTPAIPSGGEVDAAIVNINTLYTDALCLELLLVDCATHVTKGDEQVCGSNGVTYDNHCHFIHALCETLYFVGHEITLKSHGACPNTTAPPINVTTVTVAASAASTVTHGTGSGHTTDATTTSAPSTTTSAPTNTTPDPVASIVQNVFCNNLGSISCTGGFDVICGSDGNYYPNQCELSKAKCHDNALTIVTDLSKCQASVAGGK</sequence>
<dbReference type="InterPro" id="IPR002350">
    <property type="entry name" value="Kazal_dom"/>
</dbReference>
<dbReference type="PANTHER" id="PTHR10913:SF45">
    <property type="entry name" value="FOLLISTATIN, ISOFORM A-RELATED"/>
    <property type="match status" value="1"/>
</dbReference>
<proteinExistence type="predicted"/>
<dbReference type="SUPFAM" id="SSF100895">
    <property type="entry name" value="Kazal-type serine protease inhibitors"/>
    <property type="match status" value="2"/>
</dbReference>
<accession>A0A9D4F6C7</accession>
<feature type="domain" description="Kazal-like" evidence="6">
    <location>
        <begin position="168"/>
        <end position="224"/>
    </location>
</feature>